<dbReference type="PANTHER" id="PTHR31885:SF6">
    <property type="entry name" value="GH04784P"/>
    <property type="match status" value="1"/>
</dbReference>
<evidence type="ECO:0000256" key="1">
    <source>
        <dbReference type="ARBA" id="ARBA00004141"/>
    </source>
</evidence>
<dbReference type="Pfam" id="PF07947">
    <property type="entry name" value="YhhN"/>
    <property type="match status" value="1"/>
</dbReference>
<feature type="transmembrane region" description="Helical" evidence="6">
    <location>
        <begin position="85"/>
        <end position="105"/>
    </location>
</feature>
<name>A0A265UQT7_9FLAO</name>
<keyword evidence="3 6" id="KW-0812">Transmembrane</keyword>
<evidence type="ECO:0000313" key="8">
    <source>
        <dbReference type="Proteomes" id="UP000216840"/>
    </source>
</evidence>
<comment type="caution">
    <text evidence="7">The sequence shown here is derived from an EMBL/GenBank/DDBJ whole genome shotgun (WGS) entry which is preliminary data.</text>
</comment>
<proteinExistence type="inferred from homology"/>
<comment type="subcellular location">
    <subcellularLocation>
        <location evidence="1">Membrane</location>
        <topology evidence="1">Multi-pass membrane protein</topology>
    </subcellularLocation>
</comment>
<feature type="transmembrane region" description="Helical" evidence="6">
    <location>
        <begin position="60"/>
        <end position="79"/>
    </location>
</feature>
<keyword evidence="8" id="KW-1185">Reference proteome</keyword>
<evidence type="ECO:0000313" key="7">
    <source>
        <dbReference type="EMBL" id="OZV67663.1"/>
    </source>
</evidence>
<feature type="transmembrane region" description="Helical" evidence="6">
    <location>
        <begin position="200"/>
        <end position="218"/>
    </location>
</feature>
<dbReference type="Proteomes" id="UP000216840">
    <property type="component" value="Unassembled WGS sequence"/>
</dbReference>
<accession>A0A265UQT7</accession>
<evidence type="ECO:0000256" key="3">
    <source>
        <dbReference type="ARBA" id="ARBA00022692"/>
    </source>
</evidence>
<evidence type="ECO:0000256" key="4">
    <source>
        <dbReference type="ARBA" id="ARBA00022989"/>
    </source>
</evidence>
<dbReference type="OrthoDB" id="5651790at2"/>
<protein>
    <submittedName>
        <fullName evidence="7">Lysoplasmalogenase</fullName>
    </submittedName>
</protein>
<dbReference type="EMBL" id="NGJN01000006">
    <property type="protein sequence ID" value="OZV67663.1"/>
    <property type="molecule type" value="Genomic_DNA"/>
</dbReference>
<feature type="transmembrane region" description="Helical" evidence="6">
    <location>
        <begin position="117"/>
        <end position="133"/>
    </location>
</feature>
<organism evidence="7 8">
    <name type="scientific">Winogradskyella aurantia</name>
    <dbReference type="NCBI Taxonomy" id="1915063"/>
    <lineage>
        <taxon>Bacteria</taxon>
        <taxon>Pseudomonadati</taxon>
        <taxon>Bacteroidota</taxon>
        <taxon>Flavobacteriia</taxon>
        <taxon>Flavobacteriales</taxon>
        <taxon>Flavobacteriaceae</taxon>
        <taxon>Winogradskyella</taxon>
    </lineage>
</organism>
<dbReference type="AlphaFoldDB" id="A0A265UQT7"/>
<comment type="similarity">
    <text evidence="2">Belongs to the TMEM86 family.</text>
</comment>
<feature type="transmembrane region" description="Helical" evidence="6">
    <location>
        <begin position="34"/>
        <end position="53"/>
    </location>
</feature>
<feature type="transmembrane region" description="Helical" evidence="6">
    <location>
        <begin position="171"/>
        <end position="188"/>
    </location>
</feature>
<gene>
    <name evidence="7" type="ORF">CA834_12005</name>
</gene>
<dbReference type="RefSeq" id="WP_094968956.1">
    <property type="nucleotide sequence ID" value="NZ_NGJN01000006.1"/>
</dbReference>
<dbReference type="GO" id="GO:0016020">
    <property type="term" value="C:membrane"/>
    <property type="evidence" value="ECO:0007669"/>
    <property type="project" value="UniProtKB-SubCell"/>
</dbReference>
<feature type="transmembrane region" description="Helical" evidence="6">
    <location>
        <begin position="139"/>
        <end position="159"/>
    </location>
</feature>
<dbReference type="PANTHER" id="PTHR31885">
    <property type="entry name" value="GH04784P"/>
    <property type="match status" value="1"/>
</dbReference>
<keyword evidence="5 6" id="KW-0472">Membrane</keyword>
<dbReference type="InterPro" id="IPR012506">
    <property type="entry name" value="TMEM86B-like"/>
</dbReference>
<evidence type="ECO:0000256" key="2">
    <source>
        <dbReference type="ARBA" id="ARBA00007375"/>
    </source>
</evidence>
<keyword evidence="4 6" id="KW-1133">Transmembrane helix</keyword>
<dbReference type="GO" id="GO:0016787">
    <property type="term" value="F:hydrolase activity"/>
    <property type="evidence" value="ECO:0007669"/>
    <property type="project" value="TreeGrafter"/>
</dbReference>
<sequence length="225" mass="25858">MLTATEKQFTILFLIIVFLELVTSSSLSLTYTHYIAKPAIVASLIFLFVKTFHSRSYIRFFTITALIFALIGDILLMFVHIWEHYFTLGLVAFLLAHVMYILVFLKQRNSKISPFRCIVILFLYAMVLFYYLHTGLGDMLIPVVIYMLVILTMATTAFLRKEKVNTVSFKLVFTGSIFFMLSDSILALDKFYKPMPFSNISIIITYAIAQYLIVLGIIKSKCNNT</sequence>
<evidence type="ECO:0000256" key="6">
    <source>
        <dbReference type="SAM" id="Phobius"/>
    </source>
</evidence>
<evidence type="ECO:0000256" key="5">
    <source>
        <dbReference type="ARBA" id="ARBA00023136"/>
    </source>
</evidence>
<reference evidence="7 8" key="1">
    <citation type="submission" date="2017-05" db="EMBL/GenBank/DDBJ databases">
        <title>The draft genome sequence of Idiomarina salinarum WNB302.</title>
        <authorList>
            <person name="Sun Y."/>
            <person name="Chen B."/>
            <person name="Du Z."/>
        </authorList>
    </citation>
    <scope>NUCLEOTIDE SEQUENCE [LARGE SCALE GENOMIC DNA]</scope>
    <source>
        <strain evidence="7 8">WNB302</strain>
    </source>
</reference>